<evidence type="ECO:0000313" key="4">
    <source>
        <dbReference type="Proteomes" id="UP000541185"/>
    </source>
</evidence>
<evidence type="ECO:0000259" key="2">
    <source>
        <dbReference type="PROSITE" id="PS50164"/>
    </source>
</evidence>
<protein>
    <submittedName>
        <fullName evidence="3">GIY-YIG nuclease family protein</fullName>
    </submittedName>
</protein>
<comment type="caution">
    <text evidence="3">The sequence shown here is derived from an EMBL/GenBank/DDBJ whole genome shotgun (WGS) entry which is preliminary data.</text>
</comment>
<proteinExistence type="predicted"/>
<evidence type="ECO:0000256" key="1">
    <source>
        <dbReference type="SAM" id="Coils"/>
    </source>
</evidence>
<name>A0A848H4L5_9BURK</name>
<dbReference type="Gene3D" id="3.40.1440.10">
    <property type="entry name" value="GIY-YIG endonuclease"/>
    <property type="match status" value="1"/>
</dbReference>
<feature type="coiled-coil region" evidence="1">
    <location>
        <begin position="428"/>
        <end position="455"/>
    </location>
</feature>
<dbReference type="AlphaFoldDB" id="A0A848H4L5"/>
<dbReference type="RefSeq" id="WP_169418576.1">
    <property type="nucleotide sequence ID" value="NZ_JABBFX010000001.1"/>
</dbReference>
<dbReference type="Proteomes" id="UP000541185">
    <property type="component" value="Unassembled WGS sequence"/>
</dbReference>
<gene>
    <name evidence="3" type="ORF">HHL11_11855</name>
</gene>
<feature type="domain" description="GIY-YIG" evidence="2">
    <location>
        <begin position="115"/>
        <end position="210"/>
    </location>
</feature>
<evidence type="ECO:0000313" key="3">
    <source>
        <dbReference type="EMBL" id="NML44449.1"/>
    </source>
</evidence>
<dbReference type="InterPro" id="IPR035901">
    <property type="entry name" value="GIY-YIG_endonuc_sf"/>
</dbReference>
<sequence>MTEAQALKALPPLADRIIEKAVDNMTRKLVAGYRNKRNARPNAKTIDLGAETKETLAAVSAESVVQVANRGQAWKELIQKSLSAGISSIGTIQFDGEFQVRAGQRPDDFDQRMPNTPGVYVVFDDSTGKPTYVGDSENMRKRWHAGHFNEYQQAERAGGERYKLADQFENGCTVKFIKMESKESAAALEAHLIRENFGEFEEGDDRLKNKREELLTEQGTRSNQEAKKLKDASGSTASLAKGAAGEAFKNVGYDVLERLANAAIKAVKDELVDVFGGGKAKMAARIQRFLDKILVVLRGVIEKPLQLLRGVVEFVVNALSKAIGQVLNMARNLFDLANGAWNLYRGAANMSREELVRKISETVIVSGSLVIWDALDQVMESNLAVLGPFAPYVSSAVAAIGFGLSSHALQGIVTRIIDAIVAFKQGFLESLENARASCEQLIRNAERELEMMADLRDYLASTIQVMDQMRRQTAVLSQHQAIQPLDIRALLPKRS</sequence>
<keyword evidence="4" id="KW-1185">Reference proteome</keyword>
<reference evidence="3 4" key="1">
    <citation type="submission" date="2020-04" db="EMBL/GenBank/DDBJ databases">
        <title>Ramlibacter sp. G-1-2-2 isolated from soil.</title>
        <authorList>
            <person name="Dahal R.H."/>
        </authorList>
    </citation>
    <scope>NUCLEOTIDE SEQUENCE [LARGE SCALE GENOMIC DNA]</scope>
    <source>
        <strain evidence="3 4">G-1-2-2</strain>
    </source>
</reference>
<dbReference type="EMBL" id="JABBFX010000001">
    <property type="protein sequence ID" value="NML44449.1"/>
    <property type="molecule type" value="Genomic_DNA"/>
</dbReference>
<organism evidence="3 4">
    <name type="scientific">Ramlibacter agri</name>
    <dbReference type="NCBI Taxonomy" id="2728837"/>
    <lineage>
        <taxon>Bacteria</taxon>
        <taxon>Pseudomonadati</taxon>
        <taxon>Pseudomonadota</taxon>
        <taxon>Betaproteobacteria</taxon>
        <taxon>Burkholderiales</taxon>
        <taxon>Comamonadaceae</taxon>
        <taxon>Ramlibacter</taxon>
    </lineage>
</organism>
<accession>A0A848H4L5</accession>
<dbReference type="PROSITE" id="PS50164">
    <property type="entry name" value="GIY_YIG"/>
    <property type="match status" value="1"/>
</dbReference>
<keyword evidence="1" id="KW-0175">Coiled coil</keyword>
<dbReference type="InterPro" id="IPR000305">
    <property type="entry name" value="GIY-YIG_endonuc"/>
</dbReference>